<dbReference type="GO" id="GO:0010215">
    <property type="term" value="P:cellulose microfibril organization"/>
    <property type="evidence" value="ECO:0007669"/>
    <property type="project" value="InterPro"/>
</dbReference>
<comment type="similarity">
    <text evidence="2">Belongs to the COBRA family.</text>
</comment>
<dbReference type="EMBL" id="SDMP01000018">
    <property type="protein sequence ID" value="RYQ97176.1"/>
    <property type="molecule type" value="Genomic_DNA"/>
</dbReference>
<evidence type="ECO:0000256" key="4">
    <source>
        <dbReference type="ARBA" id="ARBA00022622"/>
    </source>
</evidence>
<evidence type="ECO:0000256" key="8">
    <source>
        <dbReference type="ARBA" id="ARBA00023288"/>
    </source>
</evidence>
<keyword evidence="6" id="KW-0472">Membrane</keyword>
<proteinExistence type="inferred from homology"/>
<dbReference type="AlphaFoldDB" id="A0A444Y5N4"/>
<dbReference type="STRING" id="3818.A0A444Y5N4"/>
<protein>
    <recommendedName>
        <fullName evidence="10">COBRA C-terminal domain-containing protein</fullName>
    </recommendedName>
</protein>
<keyword evidence="5 9" id="KW-0732">Signal</keyword>
<comment type="caution">
    <text evidence="11">The sequence shown here is derived from an EMBL/GenBank/DDBJ whole genome shotgun (WGS) entry which is preliminary data.</text>
</comment>
<dbReference type="GO" id="GO:0098552">
    <property type="term" value="C:side of membrane"/>
    <property type="evidence" value="ECO:0007669"/>
    <property type="project" value="UniProtKB-KW"/>
</dbReference>
<evidence type="ECO:0000256" key="6">
    <source>
        <dbReference type="ARBA" id="ARBA00023136"/>
    </source>
</evidence>
<evidence type="ECO:0000256" key="9">
    <source>
        <dbReference type="SAM" id="SignalP"/>
    </source>
</evidence>
<sequence length="811" mass="88043">MEVAKRKAASTYTTLLLIFLFLFLSFGPSQGQNAAGANAGKTKPAALADEETNLDNTAAEAKIGKPAKAAVVGAADKPAATEDGEADIDDKAAADIAAAKANNNPTTALVAVEDDKPAAAGKAGAAAGKAAAEAADDADGAAAGKAAAAATDDADGVAVKKAKPVKGAVVTTAAPATDVEVIPAPPPPPAELQVCNGVFLTYTLISREKEYPFVKNKSNQAYAFTSQATITNVGDEEVKGWRMYIGFQHREILVSMDGAVPIDAEDFPAAVGNGTTIAGNPMVDLKTAILTANDFTQMSVRVGMKGSQFGLGDGATPMPKTIKLINSGFKCPASSRRGSTMIVCCRKDPKAKALALKKTKYPSRGKGDLTISYDVLQAYQTSYYAEVTIQNNHPLGRLDHWNLTWEWQRGEFIYSMKGAFARVKDPSECLYGPAGQYYRDFDFTQVANCEKRPIISDLPSERKDDEKVGKLPWCCRNGTVLSPVMDRNQARSMFQLQVFKIPPDNNRTALTPPMKWKIDGVINPHYKCGPPVRVDPAEYPDPSGLQAIHTAVASWHIVCNMTKPQPQKTRCCVSFSAFYNESAIPCNTCACGGCDGYQQCNAKAPPMLIPPDALLVPFVNRTAKMKAWAKMKHFKIPKRMPCGDNCPVSINWHVNSDYKTGWTARITLFNWERYAFDDWFTALQFHNNSFRDFDEVYSFNGTRIPGLRTVFLQGFKGLNYLVGLTNGSRIGDPHVPGKQQSVLSFKKKHAKKFNIRRDAFPTKVYFNGEECALPPTTPSNGSSRIKSSPISFLAVTIIAFLSFFAMTERLF</sequence>
<dbReference type="Pfam" id="PF04833">
    <property type="entry name" value="COBRA"/>
    <property type="match status" value="1"/>
</dbReference>
<dbReference type="Gramene" id="arahy.Tifrunner.gnm2.ann2.Ah18g134700.1">
    <property type="protein sequence ID" value="arahy.Tifrunner.gnm2.ann2.Ah18g134700.1-CDS"/>
    <property type="gene ID" value="arahy.Tifrunner.gnm2.ann2.Ah18g134700"/>
</dbReference>
<evidence type="ECO:0000256" key="2">
    <source>
        <dbReference type="ARBA" id="ARBA00005507"/>
    </source>
</evidence>
<accession>A0A444Y5N4</accession>
<evidence type="ECO:0000256" key="3">
    <source>
        <dbReference type="ARBA" id="ARBA00022475"/>
    </source>
</evidence>
<dbReference type="Pfam" id="PF25079">
    <property type="entry name" value="COB_C"/>
    <property type="match status" value="1"/>
</dbReference>
<evidence type="ECO:0000259" key="10">
    <source>
        <dbReference type="Pfam" id="PF25079"/>
    </source>
</evidence>
<evidence type="ECO:0000313" key="11">
    <source>
        <dbReference type="EMBL" id="RYQ97176.1"/>
    </source>
</evidence>
<feature type="domain" description="COBRA C-terminal" evidence="10">
    <location>
        <begin position="570"/>
        <end position="778"/>
    </location>
</feature>
<organism evidence="11 12">
    <name type="scientific">Arachis hypogaea</name>
    <name type="common">Peanut</name>
    <dbReference type="NCBI Taxonomy" id="3818"/>
    <lineage>
        <taxon>Eukaryota</taxon>
        <taxon>Viridiplantae</taxon>
        <taxon>Streptophyta</taxon>
        <taxon>Embryophyta</taxon>
        <taxon>Tracheophyta</taxon>
        <taxon>Spermatophyta</taxon>
        <taxon>Magnoliopsida</taxon>
        <taxon>eudicotyledons</taxon>
        <taxon>Gunneridae</taxon>
        <taxon>Pentapetalae</taxon>
        <taxon>rosids</taxon>
        <taxon>fabids</taxon>
        <taxon>Fabales</taxon>
        <taxon>Fabaceae</taxon>
        <taxon>Papilionoideae</taxon>
        <taxon>50 kb inversion clade</taxon>
        <taxon>dalbergioids sensu lato</taxon>
        <taxon>Dalbergieae</taxon>
        <taxon>Pterocarpus clade</taxon>
        <taxon>Arachis</taxon>
    </lineage>
</organism>
<reference evidence="11 12" key="1">
    <citation type="submission" date="2019-01" db="EMBL/GenBank/DDBJ databases">
        <title>Sequencing of cultivated peanut Arachis hypogaea provides insights into genome evolution and oil improvement.</title>
        <authorList>
            <person name="Chen X."/>
        </authorList>
    </citation>
    <scope>NUCLEOTIDE SEQUENCE [LARGE SCALE GENOMIC DNA]</scope>
    <source>
        <strain evidence="12">cv. Fuhuasheng</strain>
        <tissue evidence="11">Leaves</tissue>
    </source>
</reference>
<dbReference type="GO" id="GO:0005886">
    <property type="term" value="C:plasma membrane"/>
    <property type="evidence" value="ECO:0007669"/>
    <property type="project" value="UniProtKB-SubCell"/>
</dbReference>
<dbReference type="InterPro" id="IPR056900">
    <property type="entry name" value="COB_C"/>
</dbReference>
<evidence type="ECO:0000256" key="5">
    <source>
        <dbReference type="ARBA" id="ARBA00022729"/>
    </source>
</evidence>
<evidence type="ECO:0000256" key="1">
    <source>
        <dbReference type="ARBA" id="ARBA00004609"/>
    </source>
</evidence>
<dbReference type="OrthoDB" id="2014623at2759"/>
<keyword evidence="3" id="KW-1003">Cell membrane</keyword>
<name>A0A444Y5N4_ARAHY</name>
<keyword evidence="7" id="KW-0325">Glycoprotein</keyword>
<dbReference type="PANTHER" id="PTHR31052">
    <property type="entry name" value="COBRA-LIKE PROTEIN 7"/>
    <property type="match status" value="1"/>
</dbReference>
<keyword evidence="8" id="KW-0449">Lipoprotein</keyword>
<evidence type="ECO:0000256" key="7">
    <source>
        <dbReference type="ARBA" id="ARBA00023180"/>
    </source>
</evidence>
<comment type="subcellular location">
    <subcellularLocation>
        <location evidence="1">Cell membrane</location>
        <topology evidence="1">Lipid-anchor</topology>
        <topology evidence="1">GPI-anchor</topology>
    </subcellularLocation>
</comment>
<feature type="chain" id="PRO_5018979566" description="COBRA C-terminal domain-containing protein" evidence="9">
    <location>
        <begin position="32"/>
        <end position="811"/>
    </location>
</feature>
<feature type="signal peptide" evidence="9">
    <location>
        <begin position="1"/>
        <end position="31"/>
    </location>
</feature>
<dbReference type="PANTHER" id="PTHR31052:SF2">
    <property type="entry name" value="COBRA-LIKE PROTEIN 10"/>
    <property type="match status" value="1"/>
</dbReference>
<keyword evidence="4" id="KW-0336">GPI-anchor</keyword>
<dbReference type="InterPro" id="IPR006918">
    <property type="entry name" value="COBRA_pln"/>
</dbReference>
<gene>
    <name evidence="11" type="ORF">Ahy_B08g093192</name>
</gene>
<keyword evidence="12" id="KW-1185">Reference proteome</keyword>
<dbReference type="Proteomes" id="UP000289738">
    <property type="component" value="Chromosome B08"/>
</dbReference>
<evidence type="ECO:0000313" key="12">
    <source>
        <dbReference type="Proteomes" id="UP000289738"/>
    </source>
</evidence>